<evidence type="ECO:0000256" key="1">
    <source>
        <dbReference type="SAM" id="Phobius"/>
    </source>
</evidence>
<reference evidence="2 3" key="1">
    <citation type="submission" date="2019-02" db="EMBL/GenBank/DDBJ databases">
        <title>Deep-cultivation of Planctomycetes and their phenomic and genomic characterization uncovers novel biology.</title>
        <authorList>
            <person name="Wiegand S."/>
            <person name="Jogler M."/>
            <person name="Boedeker C."/>
            <person name="Pinto D."/>
            <person name="Vollmers J."/>
            <person name="Rivas-Marin E."/>
            <person name="Kohn T."/>
            <person name="Peeters S.H."/>
            <person name="Heuer A."/>
            <person name="Rast P."/>
            <person name="Oberbeckmann S."/>
            <person name="Bunk B."/>
            <person name="Jeske O."/>
            <person name="Meyerdierks A."/>
            <person name="Storesund J.E."/>
            <person name="Kallscheuer N."/>
            <person name="Luecker S."/>
            <person name="Lage O.M."/>
            <person name="Pohl T."/>
            <person name="Merkel B.J."/>
            <person name="Hornburger P."/>
            <person name="Mueller R.-W."/>
            <person name="Bruemmer F."/>
            <person name="Labrenz M."/>
            <person name="Spormann A.M."/>
            <person name="Op den Camp H."/>
            <person name="Overmann J."/>
            <person name="Amann R."/>
            <person name="Jetten M.S.M."/>
            <person name="Mascher T."/>
            <person name="Medema M.H."/>
            <person name="Devos D.P."/>
            <person name="Kaster A.-K."/>
            <person name="Ovreas L."/>
            <person name="Rohde M."/>
            <person name="Galperin M.Y."/>
            <person name="Jogler C."/>
        </authorList>
    </citation>
    <scope>NUCLEOTIDE SEQUENCE [LARGE SCALE GENOMIC DNA]</scope>
    <source>
        <strain evidence="2 3">Poly30</strain>
    </source>
</reference>
<keyword evidence="1" id="KW-1133">Transmembrane helix</keyword>
<sequence>MAASAFAHFPFEDAYVTLRYADNLAEGRGYVFNPGEHVLGTSSPLWTLLLALSTWLGADPEVALTAASTASLVALAWLGGLALRKEDMPIASIAFATAVLFGFGRSHESWGMETPLFMALLFGVLALVRCRRIAGAGAVMGLAFLTRHEGALFALAFVPILGRHAAVRFGVSAAVVAAPWWIFAAATFGTLLPHALEAKAGDLGAWEYLCGAWALLPGDWVWSARALRVSGVEVAMRVAVLAFGSVGLWTLWKRRSPLLSLAVGAGLALLGLAIIGPAHGFRWHRWPFHLLLLALCLVGAEASSRGFTSRLRVIPVQASIAAFGLLLLPSTLHRYRSNIEATHEHRSRIEVYDEVIQRIRSAGLSGATLLTPEPGYLAYHTDNPVIDAAGLVSPEVSFGSDQRTPTILGELLQRRPGLIMARVPFHPQGYRVLLDTRFRGRLLVRADLWPDEPGAVAGR</sequence>
<dbReference type="EMBL" id="CP036434">
    <property type="protein sequence ID" value="QDV09385.1"/>
    <property type="molecule type" value="Genomic_DNA"/>
</dbReference>
<feature type="transmembrane region" description="Helical" evidence="1">
    <location>
        <begin position="116"/>
        <end position="145"/>
    </location>
</feature>
<evidence type="ECO:0000313" key="2">
    <source>
        <dbReference type="EMBL" id="QDV09385.1"/>
    </source>
</evidence>
<feature type="transmembrane region" description="Helical" evidence="1">
    <location>
        <begin position="165"/>
        <end position="183"/>
    </location>
</feature>
<protein>
    <recommendedName>
        <fullName evidence="4">Glycosyltransferase RgtA/B/C/D-like domain-containing protein</fullName>
    </recommendedName>
</protein>
<proteinExistence type="predicted"/>
<feature type="transmembrane region" description="Helical" evidence="1">
    <location>
        <begin position="62"/>
        <end position="81"/>
    </location>
</feature>
<gene>
    <name evidence="2" type="ORF">Poly30_49430</name>
</gene>
<accession>A0A518EZ68</accession>
<name>A0A518EZ68_9BACT</name>
<organism evidence="2 3">
    <name type="scientific">Saltatorellus ferox</name>
    <dbReference type="NCBI Taxonomy" id="2528018"/>
    <lineage>
        <taxon>Bacteria</taxon>
        <taxon>Pseudomonadati</taxon>
        <taxon>Planctomycetota</taxon>
        <taxon>Planctomycetia</taxon>
        <taxon>Planctomycetia incertae sedis</taxon>
        <taxon>Saltatorellus</taxon>
    </lineage>
</organism>
<evidence type="ECO:0008006" key="4">
    <source>
        <dbReference type="Google" id="ProtNLM"/>
    </source>
</evidence>
<keyword evidence="1" id="KW-0472">Membrane</keyword>
<feature type="transmembrane region" description="Helical" evidence="1">
    <location>
        <begin position="258"/>
        <end position="276"/>
    </location>
</feature>
<feature type="transmembrane region" description="Helical" evidence="1">
    <location>
        <begin position="88"/>
        <end position="104"/>
    </location>
</feature>
<feature type="transmembrane region" description="Helical" evidence="1">
    <location>
        <begin position="234"/>
        <end position="252"/>
    </location>
</feature>
<keyword evidence="1" id="KW-0812">Transmembrane</keyword>
<dbReference type="Proteomes" id="UP000320390">
    <property type="component" value="Chromosome"/>
</dbReference>
<evidence type="ECO:0000313" key="3">
    <source>
        <dbReference type="Proteomes" id="UP000320390"/>
    </source>
</evidence>
<dbReference type="AlphaFoldDB" id="A0A518EZ68"/>
<keyword evidence="3" id="KW-1185">Reference proteome</keyword>